<dbReference type="RefSeq" id="WP_240267583.1">
    <property type="nucleotide sequence ID" value="NZ_JAKSXN010000002.1"/>
</dbReference>
<organism evidence="1 2">
    <name type="scientific">Paenibacillus timonensis</name>
    <dbReference type="NCBI Taxonomy" id="225915"/>
    <lineage>
        <taxon>Bacteria</taxon>
        <taxon>Bacillati</taxon>
        <taxon>Bacillota</taxon>
        <taxon>Bacilli</taxon>
        <taxon>Bacillales</taxon>
        <taxon>Paenibacillaceae</taxon>
        <taxon>Paenibacillus</taxon>
    </lineage>
</organism>
<evidence type="ECO:0000313" key="2">
    <source>
        <dbReference type="Proteomes" id="UP001597211"/>
    </source>
</evidence>
<reference evidence="2" key="1">
    <citation type="journal article" date="2019" name="Int. J. Syst. Evol. Microbiol.">
        <title>The Global Catalogue of Microorganisms (GCM) 10K type strain sequencing project: providing services to taxonomists for standard genome sequencing and annotation.</title>
        <authorList>
            <consortium name="The Broad Institute Genomics Platform"/>
            <consortium name="The Broad Institute Genome Sequencing Center for Infectious Disease"/>
            <person name="Wu L."/>
            <person name="Ma J."/>
        </authorList>
    </citation>
    <scope>NUCLEOTIDE SEQUENCE [LARGE SCALE GENOMIC DNA]</scope>
    <source>
        <strain evidence="2">CCUG 48216</strain>
    </source>
</reference>
<evidence type="ECO:0000313" key="1">
    <source>
        <dbReference type="EMBL" id="MFD1180724.1"/>
    </source>
</evidence>
<proteinExistence type="predicted"/>
<comment type="caution">
    <text evidence="1">The sequence shown here is derived from an EMBL/GenBank/DDBJ whole genome shotgun (WGS) entry which is preliminary data.</text>
</comment>
<sequence length="313" mass="36634">MNWLTRFEQDLSVAFDDAERLIAEMPETFRNQAADYLDRFRILNKAGSTNYICYLLAYWLQETAKAKPEDSRRFTVAMIFVMMHYHLIDEVMDDPEMGDKRKLPLANLLQLEFWKIYSGYYPASSPFWDSYRKYTAEWAEAVAFENQSDFFQEDPVRIAHKASPVKLTVAGMLMLNGQEGLLPAFEKAVDLVLVTLQMLDDWEDWEKDLREGSYNALISEVQRELQIPRDRRPNPEEIKHALHVRDILFAYAERTDHNAAALDQAAPMLTHLIEFHEYLRQSLKQGAQSLREERELLAQGGLFYWLLKNQTHA</sequence>
<accession>A0ABW3S7H4</accession>
<gene>
    <name evidence="1" type="ORF">ACFQ2Z_05090</name>
</gene>
<name>A0ABW3S7H4_9BACL</name>
<protein>
    <recommendedName>
        <fullName evidence="3">Polyprenyl synthetase</fullName>
    </recommendedName>
</protein>
<evidence type="ECO:0008006" key="3">
    <source>
        <dbReference type="Google" id="ProtNLM"/>
    </source>
</evidence>
<dbReference type="Proteomes" id="UP001597211">
    <property type="component" value="Unassembled WGS sequence"/>
</dbReference>
<keyword evidence="2" id="KW-1185">Reference proteome</keyword>
<dbReference type="EMBL" id="JBHTKZ010000005">
    <property type="protein sequence ID" value="MFD1180724.1"/>
    <property type="molecule type" value="Genomic_DNA"/>
</dbReference>